<feature type="compositionally biased region" description="Acidic residues" evidence="11">
    <location>
        <begin position="855"/>
        <end position="865"/>
    </location>
</feature>
<evidence type="ECO:0000256" key="7">
    <source>
        <dbReference type="ARBA" id="ARBA00023053"/>
    </source>
</evidence>
<comment type="similarity">
    <text evidence="2">Belongs to the fungal Na(+)/H(+) exchanger family.</text>
</comment>
<feature type="transmembrane region" description="Helical" evidence="12">
    <location>
        <begin position="175"/>
        <end position="198"/>
    </location>
</feature>
<feature type="transmembrane region" description="Helical" evidence="12">
    <location>
        <begin position="296"/>
        <end position="316"/>
    </location>
</feature>
<feature type="compositionally biased region" description="Basic and acidic residues" evidence="11">
    <location>
        <begin position="546"/>
        <end position="559"/>
    </location>
</feature>
<keyword evidence="10" id="KW-0739">Sodium transport</keyword>
<evidence type="ECO:0000256" key="8">
    <source>
        <dbReference type="ARBA" id="ARBA00023065"/>
    </source>
</evidence>
<feature type="region of interest" description="Disordered" evidence="11">
    <location>
        <begin position="968"/>
        <end position="1015"/>
    </location>
</feature>
<reference evidence="15" key="1">
    <citation type="submission" date="2021-10" db="EMBL/GenBank/DDBJ databases">
        <authorList>
            <person name="Piombo E."/>
        </authorList>
    </citation>
    <scope>NUCLEOTIDE SEQUENCE</scope>
</reference>
<sequence>MLCSSFIKERMYIGEATVATLCGVIFGPHAANLINPNNWGSTDIVTIEFSRIVLVVQCFAVGVELPKFYMERHWRSVIYLLIPVMTFGWLIVSLFIWWMIPAFNWLDSLVVAACVTATDPVLASSVVGKGKFAKRVPKHLRDLLSAESGCNDGMAFPFIYLSIYLIQYHRNAGEVTLHFVCYTILYECVFGAVYGFLIGYIARHGIKFAEKRDLIDRESFLVFYFVVALFCAGSGSILGVDDLLVGFAAGVGFSNDGWFGEKTEESHVSNVIDLLINLTYFVYLGTIIPWEQYNSGVMGLTVWRLVVISVFVIFFRRIPIMLALKPLIPDIRTWREALFAGHFGPIGVGAIFIAILARAELETGEPVPLAILPEPDAPEFDLIYLVWPITTFMVISSILVHGSSIAVFTLGKRINTLTLTMSYTAAPEDGPTWMNRLPRISSMSRSQGKMSEASFDEKETDPTGDTLAPPEGFLRRLREDQSRQGSRASSLVSRRRKSRKDDGAGGPISQSAIFPSRETTTTGSDAQKDQEPKDTVDNSPASDSIDEIKAEGSEERIRSPEPAVTTPRIQVYEEGSDLVFENQDGEVLDVQSSPREDETGLPSPVTAALRSPNKPWSLGGMRQRVSDMYSTEKEKRKEKGKSRKHEPARAYQFGNTIIVEDEDGEVVKTYEIPSQKPEGQADVFNTSLKYMGLGGLAKAEGESSAQAAQAGTSAPAAGGSGWTSILGGAGRRKNVVSQESQDDDADDDRKIRFTIGGVGKRMTKEDFIREVQNLDANTRREVVNNSSASQEVKSIAKEERAEQPSGPVKVSEPSTDAKAPASPPKTSPHKTQPSEEQGESAAERKRRLAVLATQGDDDDGDDYETPAERRRREAALGMADEDSDEEERGRATPARIRFAEPQPWDIDPKEPELTKRVLGTYTLEDGREILQATGHTEYFMGLGGHIRDKKLWHYAWHQAWFKAAMTSSTNRSSSTPKPSKVENPFALPSSPPPVTGKRKIWPKDEESDGVFKMPKTSASMTKPGFVFQYSTTLGLSGTNSNSKAKELGTVQRHQVMGLDGPSVGENIQVGGLFASATSTVTTEDANPAVPLFEDGAGTRKLPDFNDSPPIHKSLVSCWEDLSKSKYWVKSQLVTAPFEIRLPDAKITNQLLQPGRIVMTRHSDLFQIERRGAKDDDLYLGINLSQQFTGKLSKDQMDILRDTWKCIARWVTVVYQGGGIEFTKWCFLWSRNLCSLMMSSASEQETWAWLERKERTTSLEVVLSLPRESDCQFGKEFSEKISAIINQHKSSDDNEGLLQAVSSAVLAERALFNAWSRFLQAVMIAVYSIATSKSETDSFSEAHHLLVLIREGDHILNVM</sequence>
<dbReference type="Proteomes" id="UP000775872">
    <property type="component" value="Unassembled WGS sequence"/>
</dbReference>
<dbReference type="GO" id="GO:0120029">
    <property type="term" value="P:proton export across plasma membrane"/>
    <property type="evidence" value="ECO:0007669"/>
    <property type="project" value="InterPro"/>
</dbReference>
<comment type="subcellular location">
    <subcellularLocation>
        <location evidence="1">Membrane</location>
        <topology evidence="1">Multi-pass membrane protein</topology>
    </subcellularLocation>
</comment>
<accession>A0A9N9W171</accession>
<keyword evidence="5 12" id="KW-0812">Transmembrane</keyword>
<comment type="caution">
    <text evidence="15">The sequence shown here is derived from an EMBL/GenBank/DDBJ whole genome shotgun (WGS) entry which is preliminary data.</text>
</comment>
<dbReference type="Pfam" id="PF08619">
    <property type="entry name" value="Nha1_C"/>
    <property type="match status" value="1"/>
</dbReference>
<dbReference type="GO" id="GO:0015385">
    <property type="term" value="F:sodium:proton antiporter activity"/>
    <property type="evidence" value="ECO:0007669"/>
    <property type="project" value="InterPro"/>
</dbReference>
<dbReference type="InterPro" id="IPR006153">
    <property type="entry name" value="Cation/H_exchanger_TM"/>
</dbReference>
<evidence type="ECO:0000256" key="10">
    <source>
        <dbReference type="ARBA" id="ARBA00023201"/>
    </source>
</evidence>
<gene>
    <name evidence="15" type="ORF">CSOL1703_00002762</name>
</gene>
<evidence type="ECO:0000259" key="13">
    <source>
        <dbReference type="Pfam" id="PF00999"/>
    </source>
</evidence>
<name>A0A9N9W171_9HYPO</name>
<feature type="compositionally biased region" description="Polar residues" evidence="11">
    <location>
        <begin position="508"/>
        <end position="525"/>
    </location>
</feature>
<feature type="compositionally biased region" description="Polar residues" evidence="11">
    <location>
        <begin position="783"/>
        <end position="792"/>
    </location>
</feature>
<feature type="transmembrane region" description="Helical" evidence="12">
    <location>
        <begin position="12"/>
        <end position="32"/>
    </location>
</feature>
<feature type="domain" description="Alkali metal cation/H+ antiporter Nha1 C-terminal" evidence="14">
    <location>
        <begin position="433"/>
        <end position="887"/>
    </location>
</feature>
<feature type="region of interest" description="Disordered" evidence="11">
    <location>
        <begin position="697"/>
        <end position="757"/>
    </location>
</feature>
<evidence type="ECO:0000259" key="14">
    <source>
        <dbReference type="Pfam" id="PF08619"/>
    </source>
</evidence>
<dbReference type="Pfam" id="PF00999">
    <property type="entry name" value="Na_H_Exchanger"/>
    <property type="match status" value="1"/>
</dbReference>
<feature type="transmembrane region" description="Helical" evidence="12">
    <location>
        <begin position="44"/>
        <end position="65"/>
    </location>
</feature>
<dbReference type="EMBL" id="CABFOC020000002">
    <property type="protein sequence ID" value="CAH0036817.1"/>
    <property type="molecule type" value="Genomic_DNA"/>
</dbReference>
<dbReference type="InterPro" id="IPR038770">
    <property type="entry name" value="Na+/solute_symporter_sf"/>
</dbReference>
<feature type="compositionally biased region" description="Basic and acidic residues" evidence="11">
    <location>
        <begin position="473"/>
        <end position="482"/>
    </location>
</feature>
<evidence type="ECO:0000256" key="6">
    <source>
        <dbReference type="ARBA" id="ARBA00022989"/>
    </source>
</evidence>
<evidence type="ECO:0000256" key="2">
    <source>
        <dbReference type="ARBA" id="ARBA00005248"/>
    </source>
</evidence>
<keyword evidence="6 12" id="KW-1133">Transmembrane helix</keyword>
<feature type="non-terminal residue" evidence="15">
    <location>
        <position position="1"/>
    </location>
</feature>
<feature type="region of interest" description="Disordered" evidence="11">
    <location>
        <begin position="772"/>
        <end position="909"/>
    </location>
</feature>
<dbReference type="InterPro" id="IPR013928">
    <property type="entry name" value="Cation/H_antiporter_C"/>
</dbReference>
<evidence type="ECO:0000256" key="4">
    <source>
        <dbReference type="ARBA" id="ARBA00022449"/>
    </source>
</evidence>
<dbReference type="GO" id="GO:0030007">
    <property type="term" value="P:intracellular potassium ion homeostasis"/>
    <property type="evidence" value="ECO:0007669"/>
    <property type="project" value="TreeGrafter"/>
</dbReference>
<protein>
    <submittedName>
        <fullName evidence="15">Uncharacterized protein</fullName>
    </submittedName>
</protein>
<dbReference type="PANTHER" id="PTHR31382:SF4">
    <property type="entry name" value="NA(+)_H(+) ANTIPORTER"/>
    <property type="match status" value="1"/>
</dbReference>
<dbReference type="FunFam" id="1.20.1530.20:FF:000015">
    <property type="entry name" value="Na(+)/H(+) antiporter 2"/>
    <property type="match status" value="1"/>
</dbReference>
<dbReference type="PANTHER" id="PTHR31382">
    <property type="entry name" value="NA(+)/H(+) ANTIPORTER"/>
    <property type="match status" value="1"/>
</dbReference>
<feature type="transmembrane region" description="Helical" evidence="12">
    <location>
        <begin position="337"/>
        <end position="357"/>
    </location>
</feature>
<keyword evidence="4" id="KW-0050">Antiport</keyword>
<dbReference type="GO" id="GO:0036376">
    <property type="term" value="P:sodium ion export across plasma membrane"/>
    <property type="evidence" value="ECO:0007669"/>
    <property type="project" value="InterPro"/>
</dbReference>
<feature type="transmembrane region" description="Helical" evidence="12">
    <location>
        <begin position="382"/>
        <end position="411"/>
    </location>
</feature>
<proteinExistence type="inferred from homology"/>
<evidence type="ECO:0000313" key="16">
    <source>
        <dbReference type="Proteomes" id="UP000775872"/>
    </source>
</evidence>
<organism evidence="15 16">
    <name type="scientific">Clonostachys solani</name>
    <dbReference type="NCBI Taxonomy" id="160281"/>
    <lineage>
        <taxon>Eukaryota</taxon>
        <taxon>Fungi</taxon>
        <taxon>Dikarya</taxon>
        <taxon>Ascomycota</taxon>
        <taxon>Pezizomycotina</taxon>
        <taxon>Sordariomycetes</taxon>
        <taxon>Hypocreomycetidae</taxon>
        <taxon>Hypocreales</taxon>
        <taxon>Bionectriaceae</taxon>
        <taxon>Clonostachys</taxon>
    </lineage>
</organism>
<evidence type="ECO:0000256" key="11">
    <source>
        <dbReference type="SAM" id="MobiDB-lite"/>
    </source>
</evidence>
<dbReference type="GO" id="GO:0005886">
    <property type="term" value="C:plasma membrane"/>
    <property type="evidence" value="ECO:0007669"/>
    <property type="project" value="InterPro"/>
</dbReference>
<feature type="transmembrane region" description="Helical" evidence="12">
    <location>
        <begin position="271"/>
        <end position="290"/>
    </location>
</feature>
<feature type="compositionally biased region" description="Low complexity" evidence="11">
    <location>
        <begin position="702"/>
        <end position="717"/>
    </location>
</feature>
<evidence type="ECO:0000256" key="12">
    <source>
        <dbReference type="SAM" id="Phobius"/>
    </source>
</evidence>
<feature type="domain" description="Cation/H+ exchanger transmembrane" evidence="13">
    <location>
        <begin position="7"/>
        <end position="408"/>
    </location>
</feature>
<dbReference type="OrthoDB" id="2190219at2759"/>
<keyword evidence="16" id="KW-1185">Reference proteome</keyword>
<feature type="region of interest" description="Disordered" evidence="11">
    <location>
        <begin position="442"/>
        <end position="654"/>
    </location>
</feature>
<evidence type="ECO:0000256" key="9">
    <source>
        <dbReference type="ARBA" id="ARBA00023136"/>
    </source>
</evidence>
<dbReference type="InterPro" id="IPR004712">
    <property type="entry name" value="Na+/H+_antiporter_fungi"/>
</dbReference>
<dbReference type="GO" id="GO:0042391">
    <property type="term" value="P:regulation of membrane potential"/>
    <property type="evidence" value="ECO:0007669"/>
    <property type="project" value="InterPro"/>
</dbReference>
<evidence type="ECO:0000256" key="3">
    <source>
        <dbReference type="ARBA" id="ARBA00022448"/>
    </source>
</evidence>
<keyword evidence="8" id="KW-0406">Ion transport</keyword>
<keyword evidence="7" id="KW-0915">Sodium</keyword>
<evidence type="ECO:0000256" key="1">
    <source>
        <dbReference type="ARBA" id="ARBA00004141"/>
    </source>
</evidence>
<feature type="transmembrane region" description="Helical" evidence="12">
    <location>
        <begin position="219"/>
        <end position="237"/>
    </location>
</feature>
<feature type="compositionally biased region" description="Basic and acidic residues" evidence="11">
    <location>
        <begin position="526"/>
        <end position="536"/>
    </location>
</feature>
<dbReference type="CDD" id="cd06174">
    <property type="entry name" value="MFS"/>
    <property type="match status" value="1"/>
</dbReference>
<evidence type="ECO:0000313" key="15">
    <source>
        <dbReference type="EMBL" id="CAH0036817.1"/>
    </source>
</evidence>
<keyword evidence="9 12" id="KW-0472">Membrane</keyword>
<feature type="transmembrane region" description="Helical" evidence="12">
    <location>
        <begin position="77"/>
        <end position="100"/>
    </location>
</feature>
<evidence type="ECO:0000256" key="5">
    <source>
        <dbReference type="ARBA" id="ARBA00022692"/>
    </source>
</evidence>
<keyword evidence="3" id="KW-0813">Transport</keyword>
<dbReference type="Gene3D" id="1.20.1530.20">
    <property type="match status" value="1"/>
</dbReference>
<feature type="compositionally biased region" description="Polar residues" evidence="11">
    <location>
        <begin position="968"/>
        <end position="977"/>
    </location>
</feature>